<reference evidence="2" key="1">
    <citation type="journal article" date="2019" name="Int. J. Syst. Evol. Microbiol.">
        <title>The Global Catalogue of Microorganisms (GCM) 10K type strain sequencing project: providing services to taxonomists for standard genome sequencing and annotation.</title>
        <authorList>
            <consortium name="The Broad Institute Genomics Platform"/>
            <consortium name="The Broad Institute Genome Sequencing Center for Infectious Disease"/>
            <person name="Wu L."/>
            <person name="Ma J."/>
        </authorList>
    </citation>
    <scope>NUCLEOTIDE SEQUENCE [LARGE SCALE GENOMIC DNA]</scope>
    <source>
        <strain evidence="2">JCM 16240</strain>
    </source>
</reference>
<protein>
    <submittedName>
        <fullName evidence="1">Uncharacterized protein</fullName>
    </submittedName>
</protein>
<evidence type="ECO:0000313" key="1">
    <source>
        <dbReference type="EMBL" id="GAA0237776.1"/>
    </source>
</evidence>
<gene>
    <name evidence="1" type="ORF">GCM10009125_28290</name>
</gene>
<accession>A0ABP3DNP9</accession>
<evidence type="ECO:0000313" key="2">
    <source>
        <dbReference type="Proteomes" id="UP001501176"/>
    </source>
</evidence>
<name>A0ABP3DNP9_9BURK</name>
<keyword evidence="2" id="KW-1185">Reference proteome</keyword>
<sequence>MAAKRDFRFRRKIADIPAIAARRCKGGFGITDLVGKPLHPGGGKWRIRQDDTCGIAAMKVVGESRDTVDMHGELQVK</sequence>
<dbReference type="EMBL" id="BAAAFN010000020">
    <property type="protein sequence ID" value="GAA0237776.1"/>
    <property type="molecule type" value="Genomic_DNA"/>
</dbReference>
<proteinExistence type="predicted"/>
<organism evidence="1 2">
    <name type="scientific">Castellaniella daejeonensis</name>
    <dbReference type="NCBI Taxonomy" id="659013"/>
    <lineage>
        <taxon>Bacteria</taxon>
        <taxon>Pseudomonadati</taxon>
        <taxon>Pseudomonadota</taxon>
        <taxon>Betaproteobacteria</taxon>
        <taxon>Burkholderiales</taxon>
        <taxon>Alcaligenaceae</taxon>
        <taxon>Castellaniella</taxon>
    </lineage>
</organism>
<comment type="caution">
    <text evidence="1">The sequence shown here is derived from an EMBL/GenBank/DDBJ whole genome shotgun (WGS) entry which is preliminary data.</text>
</comment>
<dbReference type="Proteomes" id="UP001501176">
    <property type="component" value="Unassembled WGS sequence"/>
</dbReference>